<keyword evidence="3" id="KW-1185">Reference proteome</keyword>
<sequence>MPIGENLPVWMLASVLVFTLASCQNPAADEQSTTDSGDRVAMTDVPERVFWGDLHVHSNLSFDSNSFGNQHLGPEDAYRFARGEEVVASGGKRAKLSRPLDFLMVADHAEYLGVLTALQDENEGLLSTPLGKRWNEYLSGGDGMGPIMDEYVAMVTGVQPVEVPDKSFNKSVWRHVIDLAEQFNSPGKFTAFAGYEWTSMPGGRNLHRVVVFKDGPEKTKETIPFSALDSDDPEDLWAYLAQYEQSTKGSVLAIAHNGNLSGGIMFDDQTLDGNPLTAEYAKTRSRWEPVYEVTQVKGDGEAHPLLSADDKFADFETWDETDISLTPKPDDPNRVREMLKGEYARSGLKKGLKYDDELGANPYQFGLIGSTDSHTALATADDNNFWGKFKDSEQSSTRLNSKMGGALWPNGKLTASGYTGVWARANTRAELFDAIQRREVYATTGPRITLRVFAGWSFGQDDLTAKNFAAKGYIEGVPMGGLLEKATGGKIPRFLIKALKDPESADLERVQIIKGWRQSDGTLRERIYDVVLADQTSGGAQLSAYWADPSFDANEGAFYYIRVLEAPSKRWTTYDAERYGLKLPPNVPRLNQERAYSSPIWYRPNS</sequence>
<name>A0ABX7T5M4_9SPHN</name>
<dbReference type="RefSeq" id="WP_207988923.1">
    <property type="nucleotide sequence ID" value="NZ_CP071794.1"/>
</dbReference>
<evidence type="ECO:0000256" key="1">
    <source>
        <dbReference type="SAM" id="SignalP"/>
    </source>
</evidence>
<reference evidence="2 3" key="1">
    <citation type="submission" date="2021-03" db="EMBL/GenBank/DDBJ databases">
        <title>Complete genome of Parasphingorhabdus_sp.JHSY0214.</title>
        <authorList>
            <person name="Yoo J.H."/>
            <person name="Bae J.W."/>
        </authorList>
    </citation>
    <scope>NUCLEOTIDE SEQUENCE [LARGE SCALE GENOMIC DNA]</scope>
    <source>
        <strain evidence="2 3">JHSY0214</strain>
    </source>
</reference>
<dbReference type="InterPro" id="IPR016195">
    <property type="entry name" value="Pol/histidinol_Pase-like"/>
</dbReference>
<feature type="signal peptide" evidence="1">
    <location>
        <begin position="1"/>
        <end position="27"/>
    </location>
</feature>
<organism evidence="2 3">
    <name type="scientific">Parasphingorhabdus cellanae</name>
    <dbReference type="NCBI Taxonomy" id="2806553"/>
    <lineage>
        <taxon>Bacteria</taxon>
        <taxon>Pseudomonadati</taxon>
        <taxon>Pseudomonadota</taxon>
        <taxon>Alphaproteobacteria</taxon>
        <taxon>Sphingomonadales</taxon>
        <taxon>Sphingomonadaceae</taxon>
        <taxon>Parasphingorhabdus</taxon>
    </lineage>
</organism>
<protein>
    <submittedName>
        <fullName evidence="2">DUF3604 domain-containing protein</fullName>
    </submittedName>
</protein>
<evidence type="ECO:0000313" key="3">
    <source>
        <dbReference type="Proteomes" id="UP000663923"/>
    </source>
</evidence>
<proteinExistence type="predicted"/>
<evidence type="ECO:0000313" key="2">
    <source>
        <dbReference type="EMBL" id="QTD56875.1"/>
    </source>
</evidence>
<gene>
    <name evidence="2" type="ORF">J4G78_04685</name>
</gene>
<dbReference type="Gene3D" id="3.20.20.140">
    <property type="entry name" value="Metal-dependent hydrolases"/>
    <property type="match status" value="1"/>
</dbReference>
<dbReference type="SUPFAM" id="SSF89550">
    <property type="entry name" value="PHP domain-like"/>
    <property type="match status" value="1"/>
</dbReference>
<keyword evidence="1" id="KW-0732">Signal</keyword>
<feature type="chain" id="PRO_5046091409" evidence="1">
    <location>
        <begin position="28"/>
        <end position="606"/>
    </location>
</feature>
<accession>A0ABX7T5M4</accession>
<dbReference type="Pfam" id="PF12228">
    <property type="entry name" value="DUF3604"/>
    <property type="match status" value="1"/>
</dbReference>
<dbReference type="InterPro" id="IPR022028">
    <property type="entry name" value="DUF3604"/>
</dbReference>
<dbReference type="Proteomes" id="UP000663923">
    <property type="component" value="Chromosome"/>
</dbReference>
<dbReference type="EMBL" id="CP071794">
    <property type="protein sequence ID" value="QTD56875.1"/>
    <property type="molecule type" value="Genomic_DNA"/>
</dbReference>